<gene>
    <name evidence="2" type="ORF">ATEG_08151</name>
</gene>
<dbReference type="RefSeq" id="XP_001216772.1">
    <property type="nucleotide sequence ID" value="XM_001216772.1"/>
</dbReference>
<evidence type="ECO:0000313" key="2">
    <source>
        <dbReference type="EMBL" id="EAU31324.1"/>
    </source>
</evidence>
<dbReference type="OrthoDB" id="413885at2759"/>
<protein>
    <recommendedName>
        <fullName evidence="1">Glucose-methanol-choline oxidoreductase C-terminal domain-containing protein</fullName>
    </recommendedName>
</protein>
<accession>Q0CDT3</accession>
<dbReference type="PANTHER" id="PTHR47190:SF4">
    <property type="entry name" value="DEHYDROGENASE, PUTATIVE-RELATED"/>
    <property type="match status" value="1"/>
</dbReference>
<dbReference type="SUPFAM" id="SSF54373">
    <property type="entry name" value="FAD-linked reductases, C-terminal domain"/>
    <property type="match status" value="1"/>
</dbReference>
<dbReference type="SUPFAM" id="SSF51905">
    <property type="entry name" value="FAD/NAD(P)-binding domain"/>
    <property type="match status" value="1"/>
</dbReference>
<evidence type="ECO:0000259" key="1">
    <source>
        <dbReference type="Pfam" id="PF05199"/>
    </source>
</evidence>
<dbReference type="AlphaFoldDB" id="Q0CDT3"/>
<feature type="domain" description="Glucose-methanol-choline oxidoreductase C-terminal" evidence="1">
    <location>
        <begin position="155"/>
        <end position="255"/>
    </location>
</feature>
<dbReference type="InterPro" id="IPR053208">
    <property type="entry name" value="GMC_Oxidoreductase_CD"/>
</dbReference>
<dbReference type="InterPro" id="IPR007867">
    <property type="entry name" value="GMC_OxRtase_C"/>
</dbReference>
<dbReference type="Pfam" id="PF05199">
    <property type="entry name" value="GMC_oxred_C"/>
    <property type="match status" value="1"/>
</dbReference>
<dbReference type="Gene3D" id="3.50.50.60">
    <property type="entry name" value="FAD/NAD(P)-binding domain"/>
    <property type="match status" value="1"/>
</dbReference>
<dbReference type="eggNOG" id="KOG1238">
    <property type="taxonomic scope" value="Eukaryota"/>
</dbReference>
<sequence length="328" mass="34072">MSTPRILFNSGIGPAEQIKNVQSGSTGITVPPQAEWISLPVGQNLKDHPMFTITVNTGSNFTAYNTSSVMSVPSARDRRLFAQGSGVLTQGGHRLQFWTSNVGSDGVTRFYQGSCSPSADGGITMKLYLTHGATSSGVLGINDAGSTTLVSDPWLQTTEDKDAVTKFLDNLLSDLSKSFSVKGVSTASDILNDMTSGDHWVGTAKMGLDDGRENGTSVVDTNTKVYGTENLYIVDASIHPDLPTGNTQAIVMVAAEAAVARILAQDNTQGSASTSVSSMAAIPSSTASAVITGGSIGESAATPSLVVVTTTKTVMVTQTHTVTVMPTL</sequence>
<dbReference type="OMA" id="CKTKRSH"/>
<dbReference type="GO" id="GO:0016614">
    <property type="term" value="F:oxidoreductase activity, acting on CH-OH group of donors"/>
    <property type="evidence" value="ECO:0007669"/>
    <property type="project" value="InterPro"/>
</dbReference>
<dbReference type="Gene3D" id="3.30.410.10">
    <property type="entry name" value="Cholesterol Oxidase, domain 2"/>
    <property type="match status" value="1"/>
</dbReference>
<dbReference type="EMBL" id="CH476605">
    <property type="protein sequence ID" value="EAU31324.1"/>
    <property type="molecule type" value="Genomic_DNA"/>
</dbReference>
<organism evidence="2 3">
    <name type="scientific">Aspergillus terreus (strain NIH 2624 / FGSC A1156)</name>
    <dbReference type="NCBI Taxonomy" id="341663"/>
    <lineage>
        <taxon>Eukaryota</taxon>
        <taxon>Fungi</taxon>
        <taxon>Dikarya</taxon>
        <taxon>Ascomycota</taxon>
        <taxon>Pezizomycotina</taxon>
        <taxon>Eurotiomycetes</taxon>
        <taxon>Eurotiomycetidae</taxon>
        <taxon>Eurotiales</taxon>
        <taxon>Aspergillaceae</taxon>
        <taxon>Aspergillus</taxon>
        <taxon>Aspergillus subgen. Circumdati</taxon>
    </lineage>
</organism>
<reference evidence="3" key="1">
    <citation type="submission" date="2005-09" db="EMBL/GenBank/DDBJ databases">
        <title>Annotation of the Aspergillus terreus NIH2624 genome.</title>
        <authorList>
            <person name="Birren B.W."/>
            <person name="Lander E.S."/>
            <person name="Galagan J.E."/>
            <person name="Nusbaum C."/>
            <person name="Devon K."/>
            <person name="Henn M."/>
            <person name="Ma L.-J."/>
            <person name="Jaffe D.B."/>
            <person name="Butler J."/>
            <person name="Alvarez P."/>
            <person name="Gnerre S."/>
            <person name="Grabherr M."/>
            <person name="Kleber M."/>
            <person name="Mauceli E.W."/>
            <person name="Brockman W."/>
            <person name="Rounsley S."/>
            <person name="Young S.K."/>
            <person name="LaButti K."/>
            <person name="Pushparaj V."/>
            <person name="DeCaprio D."/>
            <person name="Crawford M."/>
            <person name="Koehrsen M."/>
            <person name="Engels R."/>
            <person name="Montgomery P."/>
            <person name="Pearson M."/>
            <person name="Howarth C."/>
            <person name="Larson L."/>
            <person name="Luoma S."/>
            <person name="White J."/>
            <person name="Alvarado L."/>
            <person name="Kodira C.D."/>
            <person name="Zeng Q."/>
            <person name="Oleary S."/>
            <person name="Yandava C."/>
            <person name="Denning D.W."/>
            <person name="Nierman W.C."/>
            <person name="Milne T."/>
            <person name="Madden K."/>
        </authorList>
    </citation>
    <scope>NUCLEOTIDE SEQUENCE [LARGE SCALE GENOMIC DNA]</scope>
    <source>
        <strain evidence="3">NIH 2624 / FGSC A1156</strain>
    </source>
</reference>
<name>Q0CDT3_ASPTN</name>
<dbReference type="HOGENOM" id="CLU_088338_0_0_1"/>
<dbReference type="STRING" id="341663.Q0CDT3"/>
<proteinExistence type="predicted"/>
<dbReference type="VEuPathDB" id="FungiDB:ATEG_08151"/>
<dbReference type="GeneID" id="4353175"/>
<dbReference type="InterPro" id="IPR036188">
    <property type="entry name" value="FAD/NAD-bd_sf"/>
</dbReference>
<evidence type="ECO:0000313" key="3">
    <source>
        <dbReference type="Proteomes" id="UP000007963"/>
    </source>
</evidence>
<dbReference type="PANTHER" id="PTHR47190">
    <property type="entry name" value="DEHYDROGENASE, PUTATIVE-RELATED"/>
    <property type="match status" value="1"/>
</dbReference>
<dbReference type="Proteomes" id="UP000007963">
    <property type="component" value="Unassembled WGS sequence"/>
</dbReference>